<accession>A0A183F914</accession>
<keyword evidence="2" id="KW-1185">Reference proteome</keyword>
<dbReference type="AlphaFoldDB" id="A0A183F914"/>
<name>A0A183F914_HELPZ</name>
<evidence type="ECO:0000313" key="3">
    <source>
        <dbReference type="WBParaSite" id="HPBE_0000265601-mRNA-1"/>
    </source>
</evidence>
<protein>
    <submittedName>
        <fullName evidence="3">Tubulin_C domain-containing protein</fullName>
    </submittedName>
</protein>
<gene>
    <name evidence="1" type="ORF">HPBE_LOCUS2657</name>
</gene>
<dbReference type="Proteomes" id="UP000050761">
    <property type="component" value="Unassembled WGS sequence"/>
</dbReference>
<evidence type="ECO:0000313" key="1">
    <source>
        <dbReference type="EMBL" id="VDO27106.1"/>
    </source>
</evidence>
<proteinExistence type="predicted"/>
<evidence type="ECO:0000313" key="2">
    <source>
        <dbReference type="Proteomes" id="UP000050761"/>
    </source>
</evidence>
<accession>A0A3P7TYL1</accession>
<reference evidence="1 2" key="1">
    <citation type="submission" date="2018-11" db="EMBL/GenBank/DDBJ databases">
        <authorList>
            <consortium name="Pathogen Informatics"/>
        </authorList>
    </citation>
    <scope>NUCLEOTIDE SEQUENCE [LARGE SCALE GENOMIC DNA]</scope>
</reference>
<dbReference type="WBParaSite" id="HPBE_0000265601-mRNA-1">
    <property type="protein sequence ID" value="HPBE_0000265601-mRNA-1"/>
    <property type="gene ID" value="HPBE_0000265601"/>
</dbReference>
<dbReference type="EMBL" id="UZAH01004447">
    <property type="protein sequence ID" value="VDO27106.1"/>
    <property type="molecule type" value="Genomic_DNA"/>
</dbReference>
<sequence length="101" mass="10968">MPYCIIPYKVQLPKFESSVLTHLGMLGTFALNANGVSTIHTVARFIRDLLTVPAFSTDPTATAHFDQKIAEQAALVIDSVLQIDFDSLQGNTSLAKVGNFN</sequence>
<organism evidence="2 3">
    <name type="scientific">Heligmosomoides polygyrus</name>
    <name type="common">Parasitic roundworm</name>
    <dbReference type="NCBI Taxonomy" id="6339"/>
    <lineage>
        <taxon>Eukaryota</taxon>
        <taxon>Metazoa</taxon>
        <taxon>Ecdysozoa</taxon>
        <taxon>Nematoda</taxon>
        <taxon>Chromadorea</taxon>
        <taxon>Rhabditida</taxon>
        <taxon>Rhabditina</taxon>
        <taxon>Rhabditomorpha</taxon>
        <taxon>Strongyloidea</taxon>
        <taxon>Heligmosomidae</taxon>
        <taxon>Heligmosomoides</taxon>
    </lineage>
</organism>
<reference evidence="3" key="2">
    <citation type="submission" date="2019-09" db="UniProtKB">
        <authorList>
            <consortium name="WormBaseParasite"/>
        </authorList>
    </citation>
    <scope>IDENTIFICATION</scope>
</reference>